<name>J0D4W8_AURST</name>
<feature type="compositionally biased region" description="Polar residues" evidence="1">
    <location>
        <begin position="482"/>
        <end position="493"/>
    </location>
</feature>
<evidence type="ECO:0000313" key="2">
    <source>
        <dbReference type="EMBL" id="EJD33804.1"/>
    </source>
</evidence>
<keyword evidence="3" id="KW-1185">Reference proteome</keyword>
<accession>J0D4W8</accession>
<dbReference type="EMBL" id="JH688080">
    <property type="protein sequence ID" value="EJD33804.1"/>
    <property type="molecule type" value="Genomic_DNA"/>
</dbReference>
<reference evidence="3" key="1">
    <citation type="journal article" date="2012" name="Science">
        <title>The Paleozoic origin of enzymatic lignin decomposition reconstructed from 31 fungal genomes.</title>
        <authorList>
            <person name="Floudas D."/>
            <person name="Binder M."/>
            <person name="Riley R."/>
            <person name="Barry K."/>
            <person name="Blanchette R.A."/>
            <person name="Henrissat B."/>
            <person name="Martinez A.T."/>
            <person name="Otillar R."/>
            <person name="Spatafora J.W."/>
            <person name="Yadav J.S."/>
            <person name="Aerts A."/>
            <person name="Benoit I."/>
            <person name="Boyd A."/>
            <person name="Carlson A."/>
            <person name="Copeland A."/>
            <person name="Coutinho P.M."/>
            <person name="de Vries R.P."/>
            <person name="Ferreira P."/>
            <person name="Findley K."/>
            <person name="Foster B."/>
            <person name="Gaskell J."/>
            <person name="Glotzer D."/>
            <person name="Gorecki P."/>
            <person name="Heitman J."/>
            <person name="Hesse C."/>
            <person name="Hori C."/>
            <person name="Igarashi K."/>
            <person name="Jurgens J.A."/>
            <person name="Kallen N."/>
            <person name="Kersten P."/>
            <person name="Kohler A."/>
            <person name="Kuees U."/>
            <person name="Kumar T.K.A."/>
            <person name="Kuo A."/>
            <person name="LaButti K."/>
            <person name="Larrondo L.F."/>
            <person name="Lindquist E."/>
            <person name="Ling A."/>
            <person name="Lombard V."/>
            <person name="Lucas S."/>
            <person name="Lundell T."/>
            <person name="Martin R."/>
            <person name="McLaughlin D.J."/>
            <person name="Morgenstern I."/>
            <person name="Morin E."/>
            <person name="Murat C."/>
            <person name="Nagy L.G."/>
            <person name="Nolan M."/>
            <person name="Ohm R.A."/>
            <person name="Patyshakuliyeva A."/>
            <person name="Rokas A."/>
            <person name="Ruiz-Duenas F.J."/>
            <person name="Sabat G."/>
            <person name="Salamov A."/>
            <person name="Samejima M."/>
            <person name="Schmutz J."/>
            <person name="Slot J.C."/>
            <person name="St John F."/>
            <person name="Stenlid J."/>
            <person name="Sun H."/>
            <person name="Sun S."/>
            <person name="Syed K."/>
            <person name="Tsang A."/>
            <person name="Wiebenga A."/>
            <person name="Young D."/>
            <person name="Pisabarro A."/>
            <person name="Eastwood D.C."/>
            <person name="Martin F."/>
            <person name="Cullen D."/>
            <person name="Grigoriev I.V."/>
            <person name="Hibbett D.S."/>
        </authorList>
    </citation>
    <scope>NUCLEOTIDE SEQUENCE [LARGE SCALE GENOMIC DNA]</scope>
    <source>
        <strain evidence="3">TFB10046</strain>
    </source>
</reference>
<evidence type="ECO:0000256" key="1">
    <source>
        <dbReference type="SAM" id="MobiDB-lite"/>
    </source>
</evidence>
<feature type="region of interest" description="Disordered" evidence="1">
    <location>
        <begin position="413"/>
        <end position="582"/>
    </location>
</feature>
<feature type="compositionally biased region" description="Low complexity" evidence="1">
    <location>
        <begin position="563"/>
        <end position="575"/>
    </location>
</feature>
<dbReference type="Proteomes" id="UP000006514">
    <property type="component" value="Unassembled WGS sequence"/>
</dbReference>
<feature type="compositionally biased region" description="Basic residues" evidence="1">
    <location>
        <begin position="521"/>
        <end position="531"/>
    </location>
</feature>
<proteinExistence type="predicted"/>
<feature type="compositionally biased region" description="Low complexity" evidence="1">
    <location>
        <begin position="418"/>
        <end position="464"/>
    </location>
</feature>
<feature type="compositionally biased region" description="Polar residues" evidence="1">
    <location>
        <begin position="466"/>
        <end position="475"/>
    </location>
</feature>
<evidence type="ECO:0000313" key="3">
    <source>
        <dbReference type="Proteomes" id="UP000006514"/>
    </source>
</evidence>
<organism evidence="2 3">
    <name type="scientific">Auricularia subglabra (strain TFB-10046 / SS5)</name>
    <name type="common">White-rot fungus</name>
    <name type="synonym">Auricularia delicata (strain TFB10046)</name>
    <dbReference type="NCBI Taxonomy" id="717982"/>
    <lineage>
        <taxon>Eukaryota</taxon>
        <taxon>Fungi</taxon>
        <taxon>Dikarya</taxon>
        <taxon>Basidiomycota</taxon>
        <taxon>Agaricomycotina</taxon>
        <taxon>Agaricomycetes</taxon>
        <taxon>Auriculariales</taxon>
        <taxon>Auriculariaceae</taxon>
        <taxon>Auricularia</taxon>
    </lineage>
</organism>
<protein>
    <submittedName>
        <fullName evidence="2">Uncharacterized protein</fullName>
    </submittedName>
</protein>
<gene>
    <name evidence="2" type="ORF">AURDEDRAFT_177126</name>
</gene>
<dbReference type="KEGG" id="adl:AURDEDRAFT_177126"/>
<dbReference type="InParanoid" id="J0D4W8"/>
<sequence length="582" mass="63469">MPLPPSLCDAFYKWALPKLRSLVDARTEDAKGAVKRYGAFHKLREVYLQELEHLPFGQPTYADYLDEDGVVTYELEDIREKASSWFRNHARPGKSVQLAKFESCGGVSERYSTRAKGAAELWAEDEKERIRKSALRALGLPETTGNGALPAEWIGARKAAVTREFALLPQADQDEWHSLARQEKERGDKNQASVISIQERQLGFASWLDNAVRKKIKGGSLGETFVLQFSGYCVRQEDRRLERFRGQVDSGPNPPKWFLSEGYKNIVAPVWTDFVSADVGDKLIFDLPKLTQKATGAAFKEQLENLAFYLEEMFRLACAFETLDVEGFWKDVAADPEKYVSPDRMPEGITFAHPKDLAGDDFYDVYRHVWRCQNKPTAVERDARFIYEDDAVREHVMLLQAACLKEKQQRRAAKARKAAGSGSDAASMSGAAASTSPAPTTTAPPSAAQPGEAANPAVPDPADNGGNATQPTAQSPEVPPISSRSAPASKNATPSQPSPPSTAGARASHAASPAVHEAPAAKRRARGRTSGRPKASGTATKGRKRPSSGDDDDEGNLSAGESQPGKPKARAQAQKAGKKYVG</sequence>
<feature type="compositionally biased region" description="Low complexity" evidence="1">
    <location>
        <begin position="501"/>
        <end position="518"/>
    </location>
</feature>
<dbReference type="AlphaFoldDB" id="J0D4W8"/>